<gene>
    <name evidence="3" type="ORF">H2200_009637</name>
</gene>
<dbReference type="PANTHER" id="PTHR24148">
    <property type="entry name" value="ANKYRIN REPEAT DOMAIN-CONTAINING PROTEIN 39 HOMOLOG-RELATED"/>
    <property type="match status" value="1"/>
</dbReference>
<dbReference type="AlphaFoldDB" id="A0AA38X314"/>
<evidence type="ECO:0000259" key="2">
    <source>
        <dbReference type="Pfam" id="PF06985"/>
    </source>
</evidence>
<proteinExistence type="predicted"/>
<dbReference type="EMBL" id="JAPDRK010000015">
    <property type="protein sequence ID" value="KAJ9605788.1"/>
    <property type="molecule type" value="Genomic_DNA"/>
</dbReference>
<dbReference type="Pfam" id="PF06985">
    <property type="entry name" value="HET"/>
    <property type="match status" value="1"/>
</dbReference>
<feature type="region of interest" description="Disordered" evidence="1">
    <location>
        <begin position="1"/>
        <end position="34"/>
    </location>
</feature>
<dbReference type="PANTHER" id="PTHR24148:SF64">
    <property type="entry name" value="HETEROKARYON INCOMPATIBILITY DOMAIN-CONTAINING PROTEIN"/>
    <property type="match status" value="1"/>
</dbReference>
<protein>
    <recommendedName>
        <fullName evidence="2">Heterokaryon incompatibility domain-containing protein</fullName>
    </recommendedName>
</protein>
<name>A0AA38X314_9EURO</name>
<dbReference type="InterPro" id="IPR010730">
    <property type="entry name" value="HET"/>
</dbReference>
<organism evidence="3 4">
    <name type="scientific">Cladophialophora chaetospira</name>
    <dbReference type="NCBI Taxonomy" id="386627"/>
    <lineage>
        <taxon>Eukaryota</taxon>
        <taxon>Fungi</taxon>
        <taxon>Dikarya</taxon>
        <taxon>Ascomycota</taxon>
        <taxon>Pezizomycotina</taxon>
        <taxon>Eurotiomycetes</taxon>
        <taxon>Chaetothyriomycetidae</taxon>
        <taxon>Chaetothyriales</taxon>
        <taxon>Herpotrichiellaceae</taxon>
        <taxon>Cladophialophora</taxon>
    </lineage>
</organism>
<evidence type="ECO:0000313" key="4">
    <source>
        <dbReference type="Proteomes" id="UP001172673"/>
    </source>
</evidence>
<reference evidence="3" key="1">
    <citation type="submission" date="2022-10" db="EMBL/GenBank/DDBJ databases">
        <title>Culturing micro-colonial fungi from biological soil crusts in the Mojave desert and describing Neophaeococcomyces mojavensis, and introducing the new genera and species Taxawa tesnikishii.</title>
        <authorList>
            <person name="Kurbessoian T."/>
            <person name="Stajich J.E."/>
        </authorList>
    </citation>
    <scope>NUCLEOTIDE SEQUENCE</scope>
    <source>
        <strain evidence="3">TK_41</strain>
    </source>
</reference>
<accession>A0AA38X314</accession>
<keyword evidence="4" id="KW-1185">Reference proteome</keyword>
<feature type="compositionally biased region" description="Basic and acidic residues" evidence="1">
    <location>
        <begin position="14"/>
        <end position="34"/>
    </location>
</feature>
<evidence type="ECO:0000256" key="1">
    <source>
        <dbReference type="SAM" id="MobiDB-lite"/>
    </source>
</evidence>
<sequence length="645" mass="73665">MEDVKAASTLESEGEARIVHDPRQRNAHVDDNGHPIEGCLYQSHDIPKPAVSLSGAESSDRIDASEVPISVYTPLKDWQTRILCVEPGAPGQPLVTKLLPVDLIYFEGVVITETQTKIFYEALSYSWGYPHLSRWTECNGQDFPVSDTVFKVLQQQRHLDQAIVINQLDPIEKSAQVQHVFTIFKKATQVIIWLDEGQDTLALRYLETQDSLCHPQTPTTCVDCMAEVRNGLLSLCQRSYFSRTWIRQEIFAARRLIVQVGKFCLTWNLISTLPTYLNRLSQLHVSSDNPVPCRSPPPEFPWSSLLRQGSLNALALLETGDLRRSDVRGQKLEDSIDLDLRKVLLTSSSFRASDPRDFIYGVVGMTNANTRRGGDLDLHHTPKTIALPIDYTRSVSQVFQDATRYLINRDRRLDVILLAFSSRDRGSDLPSWTPDWENLDYNMQQNSNHKDWRQNFFRHYEHACLEGQLPTQKYKDDGILHISGLFYGRLLPNEGDQGLRVVPHATHASLSTFDFLRDTDSCEYDFTSFRRIPTSFYKGYRDSPQPSILAELLDTNRARILIPETSIAGDVVVLAYGLKFPIVLRRVRQLQYQFVGPILTDYFDDALEFGELYYSSEDAKQRTRAHDYNGYLRSWSSGFEAIQLV</sequence>
<comment type="caution">
    <text evidence="3">The sequence shown here is derived from an EMBL/GenBank/DDBJ whole genome shotgun (WGS) entry which is preliminary data.</text>
</comment>
<dbReference type="InterPro" id="IPR052895">
    <property type="entry name" value="HetReg/Transcr_Mod"/>
</dbReference>
<dbReference type="Proteomes" id="UP001172673">
    <property type="component" value="Unassembled WGS sequence"/>
</dbReference>
<feature type="domain" description="Heterokaryon incompatibility" evidence="2">
    <location>
        <begin position="120"/>
        <end position="249"/>
    </location>
</feature>
<evidence type="ECO:0000313" key="3">
    <source>
        <dbReference type="EMBL" id="KAJ9605788.1"/>
    </source>
</evidence>